<keyword evidence="3" id="KW-1185">Reference proteome</keyword>
<keyword evidence="1" id="KW-0732">Signal</keyword>
<dbReference type="AlphaFoldDB" id="A0AAV2PW93"/>
<dbReference type="EMBL" id="CAXKWB010002086">
    <property type="protein sequence ID" value="CAL4066165.1"/>
    <property type="molecule type" value="Genomic_DNA"/>
</dbReference>
<reference evidence="2 3" key="1">
    <citation type="submission" date="2024-05" db="EMBL/GenBank/DDBJ databases">
        <authorList>
            <person name="Wallberg A."/>
        </authorList>
    </citation>
    <scope>NUCLEOTIDE SEQUENCE [LARGE SCALE GENOMIC DNA]</scope>
</reference>
<evidence type="ECO:0000313" key="2">
    <source>
        <dbReference type="EMBL" id="CAL4066165.1"/>
    </source>
</evidence>
<evidence type="ECO:0000256" key="1">
    <source>
        <dbReference type="SAM" id="SignalP"/>
    </source>
</evidence>
<evidence type="ECO:0000313" key="3">
    <source>
        <dbReference type="Proteomes" id="UP001497623"/>
    </source>
</evidence>
<comment type="caution">
    <text evidence="2">The sequence shown here is derived from an EMBL/GenBank/DDBJ whole genome shotgun (WGS) entry which is preliminary data.</text>
</comment>
<protein>
    <submittedName>
        <fullName evidence="2">Uncharacterized protein</fullName>
    </submittedName>
</protein>
<dbReference type="Proteomes" id="UP001497623">
    <property type="component" value="Unassembled WGS sequence"/>
</dbReference>
<name>A0AAV2PW93_MEGNR</name>
<proteinExistence type="predicted"/>
<feature type="chain" id="PRO_5043483579" evidence="1">
    <location>
        <begin position="24"/>
        <end position="320"/>
    </location>
</feature>
<feature type="signal peptide" evidence="1">
    <location>
        <begin position="1"/>
        <end position="23"/>
    </location>
</feature>
<accession>A0AAV2PW93</accession>
<organism evidence="2 3">
    <name type="scientific">Meganyctiphanes norvegica</name>
    <name type="common">Northern krill</name>
    <name type="synonym">Thysanopoda norvegica</name>
    <dbReference type="NCBI Taxonomy" id="48144"/>
    <lineage>
        <taxon>Eukaryota</taxon>
        <taxon>Metazoa</taxon>
        <taxon>Ecdysozoa</taxon>
        <taxon>Arthropoda</taxon>
        <taxon>Crustacea</taxon>
        <taxon>Multicrustacea</taxon>
        <taxon>Malacostraca</taxon>
        <taxon>Eumalacostraca</taxon>
        <taxon>Eucarida</taxon>
        <taxon>Euphausiacea</taxon>
        <taxon>Euphausiidae</taxon>
        <taxon>Meganyctiphanes</taxon>
    </lineage>
</organism>
<gene>
    <name evidence="2" type="ORF">MNOR_LOCUS5412</name>
</gene>
<sequence length="320" mass="35235">MTQGMSVTVLLLAMTTTALVVQASHIPEASVLCGFIVDSVVEQQCLECFDSAGLLSVNPEAVRHCVGAYLPPKMAECSVPQGSNQGHHMNHNHTGHGRHLVRRPGVHKPGVHGHHVTANLLPNCLRRRMKDMSRYLQKEQGYTSQAGKIVKAVLNSNFIPGGGVAMLDIGTLRNALANKDIEDLVKSHASSCLATQVERAAKLQKCPDCDWDKLEESDRMVNWLEEGQRDSGYLEDESWHQNPVPRSAAGTDLPFGGRGPIAHDLVVSQCIIDKLILCCNQTLVEILTNDNFYTPIPHAWFEPLLRFYKDFRASLTTASP</sequence>